<dbReference type="InterPro" id="IPR011009">
    <property type="entry name" value="Kinase-like_dom_sf"/>
</dbReference>
<dbReference type="Pfam" id="PF00069">
    <property type="entry name" value="Pkinase"/>
    <property type="match status" value="1"/>
</dbReference>
<feature type="region of interest" description="Disordered" evidence="1">
    <location>
        <begin position="150"/>
        <end position="205"/>
    </location>
</feature>
<feature type="compositionally biased region" description="Polar residues" evidence="1">
    <location>
        <begin position="150"/>
        <end position="160"/>
    </location>
</feature>
<sequence>MSRASLQDSVNPKPLMVGIAEELPRQLAPSVGTLLVQDTSSAAPFISATSSPASPIPSAPSSLNSRNSIRCGSLEFTPHTDMSRLAPLRLRSSMDMTFSNVHFIVDSGGFLRLPSSIAPGMENAIDPSTVTVPSPTITDLPCLLSNNDESGQRCLSSIGSRQERRKRRRDLHYEDAASKRGTPPSSSACAPAVAHGGHGSEPALGAHGDIKARNVVVSADGWAKVANFGCMTTADCERPIGGTPAFMAPEVVCGEDQDPAADVWALGCSVSIWLVINHFAPLFDIDVHLSWRKFNKS</sequence>
<dbReference type="PANTHER" id="PTHR48011">
    <property type="entry name" value="CCR4-NOT TRANSCRIPTIONAL COMPLEX SUBUNIT CAF120-RELATED"/>
    <property type="match status" value="1"/>
</dbReference>
<dbReference type="GO" id="GO:0005524">
    <property type="term" value="F:ATP binding"/>
    <property type="evidence" value="ECO:0007669"/>
    <property type="project" value="InterPro"/>
</dbReference>
<name>A0AAD8WLB0_LOLMU</name>
<reference evidence="3" key="1">
    <citation type="submission" date="2023-07" db="EMBL/GenBank/DDBJ databases">
        <title>A chromosome-level genome assembly of Lolium multiflorum.</title>
        <authorList>
            <person name="Chen Y."/>
            <person name="Copetti D."/>
            <person name="Kolliker R."/>
            <person name="Studer B."/>
        </authorList>
    </citation>
    <scope>NUCLEOTIDE SEQUENCE</scope>
    <source>
        <strain evidence="3">02402/16</strain>
        <tissue evidence="3">Leaf</tissue>
    </source>
</reference>
<comment type="caution">
    <text evidence="3">The sequence shown here is derived from an EMBL/GenBank/DDBJ whole genome shotgun (WGS) entry which is preliminary data.</text>
</comment>
<protein>
    <recommendedName>
        <fullName evidence="2">Protein kinase domain-containing protein</fullName>
    </recommendedName>
</protein>
<dbReference type="GO" id="GO:0007165">
    <property type="term" value="P:signal transduction"/>
    <property type="evidence" value="ECO:0007669"/>
    <property type="project" value="TreeGrafter"/>
</dbReference>
<proteinExistence type="predicted"/>
<evidence type="ECO:0000256" key="1">
    <source>
        <dbReference type="SAM" id="MobiDB-lite"/>
    </source>
</evidence>
<dbReference type="SUPFAM" id="SSF56112">
    <property type="entry name" value="Protein kinase-like (PK-like)"/>
    <property type="match status" value="1"/>
</dbReference>
<dbReference type="InterPro" id="IPR000719">
    <property type="entry name" value="Prot_kinase_dom"/>
</dbReference>
<feature type="compositionally biased region" description="Low complexity" evidence="1">
    <location>
        <begin position="183"/>
        <end position="192"/>
    </location>
</feature>
<organism evidence="3 4">
    <name type="scientific">Lolium multiflorum</name>
    <name type="common">Italian ryegrass</name>
    <name type="synonym">Lolium perenne subsp. multiflorum</name>
    <dbReference type="NCBI Taxonomy" id="4521"/>
    <lineage>
        <taxon>Eukaryota</taxon>
        <taxon>Viridiplantae</taxon>
        <taxon>Streptophyta</taxon>
        <taxon>Embryophyta</taxon>
        <taxon>Tracheophyta</taxon>
        <taxon>Spermatophyta</taxon>
        <taxon>Magnoliopsida</taxon>
        <taxon>Liliopsida</taxon>
        <taxon>Poales</taxon>
        <taxon>Poaceae</taxon>
        <taxon>BOP clade</taxon>
        <taxon>Pooideae</taxon>
        <taxon>Poodae</taxon>
        <taxon>Poeae</taxon>
        <taxon>Poeae Chloroplast Group 2 (Poeae type)</taxon>
        <taxon>Loliodinae</taxon>
        <taxon>Loliinae</taxon>
        <taxon>Lolium</taxon>
    </lineage>
</organism>
<keyword evidence="4" id="KW-1185">Reference proteome</keyword>
<dbReference type="Gene3D" id="1.10.510.10">
    <property type="entry name" value="Transferase(Phosphotransferase) domain 1"/>
    <property type="match status" value="1"/>
</dbReference>
<evidence type="ECO:0000259" key="2">
    <source>
        <dbReference type="PROSITE" id="PS50011"/>
    </source>
</evidence>
<dbReference type="PROSITE" id="PS50011">
    <property type="entry name" value="PROTEIN_KINASE_DOM"/>
    <property type="match status" value="1"/>
</dbReference>
<evidence type="ECO:0000313" key="4">
    <source>
        <dbReference type="Proteomes" id="UP001231189"/>
    </source>
</evidence>
<gene>
    <name evidence="3" type="ORF">QYE76_054768</name>
</gene>
<dbReference type="InterPro" id="IPR052751">
    <property type="entry name" value="Plant_MAPKKK"/>
</dbReference>
<dbReference type="AlphaFoldDB" id="A0AAD8WLB0"/>
<feature type="domain" description="Protein kinase" evidence="2">
    <location>
        <begin position="1"/>
        <end position="297"/>
    </location>
</feature>
<evidence type="ECO:0000313" key="3">
    <source>
        <dbReference type="EMBL" id="KAK1666609.1"/>
    </source>
</evidence>
<dbReference type="Proteomes" id="UP001231189">
    <property type="component" value="Unassembled WGS sequence"/>
</dbReference>
<dbReference type="PANTHER" id="PTHR48011:SF100">
    <property type="entry name" value="PROTEIN KINASE DOMAIN-CONTAINING PROTEIN"/>
    <property type="match status" value="1"/>
</dbReference>
<accession>A0AAD8WLB0</accession>
<dbReference type="EMBL" id="JAUUTY010000003">
    <property type="protein sequence ID" value="KAK1666609.1"/>
    <property type="molecule type" value="Genomic_DNA"/>
</dbReference>
<dbReference type="GO" id="GO:0004672">
    <property type="term" value="F:protein kinase activity"/>
    <property type="evidence" value="ECO:0007669"/>
    <property type="project" value="InterPro"/>
</dbReference>